<sequence length="76" mass="8286">MIEELYVRDGMQDGRRIRIDESSLFGVEIHRSGTAVDEDAIMSLSVSVIDHCPLAVASIISMTTPTSFPLLGHALL</sequence>
<reference evidence="2" key="4">
    <citation type="submission" date="2025-05" db="UniProtKB">
        <authorList>
            <consortium name="EnsemblFungi"/>
        </authorList>
    </citation>
    <scope>IDENTIFICATION</scope>
    <source>
        <strain evidence="2">isolate 1-1 / race 1 (BBBD)</strain>
    </source>
</reference>
<dbReference type="Proteomes" id="UP000005240">
    <property type="component" value="Unassembled WGS sequence"/>
</dbReference>
<reference evidence="2 3" key="3">
    <citation type="journal article" date="2017" name="G3 (Bethesda)">
        <title>Comparative analysis highlights variable genome content of wheat rusts and divergence of the mating loci.</title>
        <authorList>
            <person name="Cuomo C.A."/>
            <person name="Bakkeren G."/>
            <person name="Khalil H.B."/>
            <person name="Panwar V."/>
            <person name="Joly D."/>
            <person name="Linning R."/>
            <person name="Sakthikumar S."/>
            <person name="Song X."/>
            <person name="Adiconis X."/>
            <person name="Fan L."/>
            <person name="Goldberg J.M."/>
            <person name="Levin J.Z."/>
            <person name="Young S."/>
            <person name="Zeng Q."/>
            <person name="Anikster Y."/>
            <person name="Bruce M."/>
            <person name="Wang M."/>
            <person name="Yin C."/>
            <person name="McCallum B."/>
            <person name="Szabo L.J."/>
            <person name="Hulbert S."/>
            <person name="Chen X."/>
            <person name="Fellers J.P."/>
        </authorList>
    </citation>
    <scope>NUCLEOTIDE SEQUENCE</scope>
    <source>
        <strain evidence="2">isolate 1-1 / race 1 (BBBD)</strain>
        <strain evidence="3">Isolate 1-1 / race 1 (BBBD)</strain>
    </source>
</reference>
<proteinExistence type="predicted"/>
<gene>
    <name evidence="1" type="ORF">PTTG_28301</name>
</gene>
<name>A0A180GCS6_PUCT1</name>
<dbReference type="EnsemblFungi" id="PTTG_28301-t43_1">
    <property type="protein sequence ID" value="PTTG_28301-t43_1-p1"/>
    <property type="gene ID" value="PTTG_28301"/>
</dbReference>
<accession>A0A180GCS6</accession>
<dbReference type="VEuPathDB" id="FungiDB:PTTG_28301"/>
<protein>
    <submittedName>
        <fullName evidence="1 2">Uncharacterized protein</fullName>
    </submittedName>
</protein>
<dbReference type="EMBL" id="ADAS02000100">
    <property type="protein sequence ID" value="OAV90495.1"/>
    <property type="molecule type" value="Genomic_DNA"/>
</dbReference>
<evidence type="ECO:0000313" key="2">
    <source>
        <dbReference type="EnsemblFungi" id="PTTG_28301-t43_1-p1"/>
    </source>
</evidence>
<reference evidence="1" key="1">
    <citation type="submission" date="2009-11" db="EMBL/GenBank/DDBJ databases">
        <authorList>
            <consortium name="The Broad Institute Genome Sequencing Platform"/>
            <person name="Ward D."/>
            <person name="Feldgarden M."/>
            <person name="Earl A."/>
            <person name="Young S.K."/>
            <person name="Zeng Q."/>
            <person name="Koehrsen M."/>
            <person name="Alvarado L."/>
            <person name="Berlin A."/>
            <person name="Bochicchio J."/>
            <person name="Borenstein D."/>
            <person name="Chapman S.B."/>
            <person name="Chen Z."/>
            <person name="Engels R."/>
            <person name="Freedman E."/>
            <person name="Gellesch M."/>
            <person name="Goldberg J."/>
            <person name="Griggs A."/>
            <person name="Gujja S."/>
            <person name="Heilman E."/>
            <person name="Heiman D."/>
            <person name="Hepburn T."/>
            <person name="Howarth C."/>
            <person name="Jen D."/>
            <person name="Larson L."/>
            <person name="Lewis B."/>
            <person name="Mehta T."/>
            <person name="Park D."/>
            <person name="Pearson M."/>
            <person name="Roberts A."/>
            <person name="Saif S."/>
            <person name="Shea T."/>
            <person name="Shenoy N."/>
            <person name="Sisk P."/>
            <person name="Stolte C."/>
            <person name="Sykes S."/>
            <person name="Thomson T."/>
            <person name="Walk T."/>
            <person name="White J."/>
            <person name="Yandava C."/>
            <person name="Izard J."/>
            <person name="Baranova O.V."/>
            <person name="Blanton J.M."/>
            <person name="Tanner A.C."/>
            <person name="Dewhirst F.E."/>
            <person name="Haas B."/>
            <person name="Nusbaum C."/>
            <person name="Birren B."/>
        </authorList>
    </citation>
    <scope>NUCLEOTIDE SEQUENCE [LARGE SCALE GENOMIC DNA]</scope>
    <source>
        <strain evidence="1">1-1 BBBD Race 1</strain>
    </source>
</reference>
<organism evidence="1">
    <name type="scientific">Puccinia triticina (isolate 1-1 / race 1 (BBBD))</name>
    <name type="common">Brown leaf rust fungus</name>
    <dbReference type="NCBI Taxonomy" id="630390"/>
    <lineage>
        <taxon>Eukaryota</taxon>
        <taxon>Fungi</taxon>
        <taxon>Dikarya</taxon>
        <taxon>Basidiomycota</taxon>
        <taxon>Pucciniomycotina</taxon>
        <taxon>Pucciniomycetes</taxon>
        <taxon>Pucciniales</taxon>
        <taxon>Pucciniaceae</taxon>
        <taxon>Puccinia</taxon>
    </lineage>
</organism>
<keyword evidence="3" id="KW-1185">Reference proteome</keyword>
<evidence type="ECO:0000313" key="1">
    <source>
        <dbReference type="EMBL" id="OAV90495.1"/>
    </source>
</evidence>
<evidence type="ECO:0000313" key="3">
    <source>
        <dbReference type="Proteomes" id="UP000005240"/>
    </source>
</evidence>
<reference evidence="1" key="2">
    <citation type="submission" date="2016-05" db="EMBL/GenBank/DDBJ databases">
        <title>Comparative analysis highlights variable genome content of wheat rusts and divergence of the mating loci.</title>
        <authorList>
            <person name="Cuomo C.A."/>
            <person name="Bakkeren G."/>
            <person name="Szabo L."/>
            <person name="Khalil H."/>
            <person name="Joly D."/>
            <person name="Goldberg J."/>
            <person name="Young S."/>
            <person name="Zeng Q."/>
            <person name="Fellers J."/>
        </authorList>
    </citation>
    <scope>NUCLEOTIDE SEQUENCE [LARGE SCALE GENOMIC DNA]</scope>
    <source>
        <strain evidence="1">1-1 BBBD Race 1</strain>
    </source>
</reference>
<dbReference type="AlphaFoldDB" id="A0A180GCS6"/>